<dbReference type="EMBL" id="GL732537">
    <property type="protein sequence ID" value="EFX83503.1"/>
    <property type="molecule type" value="Genomic_DNA"/>
</dbReference>
<organism evidence="2 3">
    <name type="scientific">Daphnia pulex</name>
    <name type="common">Water flea</name>
    <dbReference type="NCBI Taxonomy" id="6669"/>
    <lineage>
        <taxon>Eukaryota</taxon>
        <taxon>Metazoa</taxon>
        <taxon>Ecdysozoa</taxon>
        <taxon>Arthropoda</taxon>
        <taxon>Crustacea</taxon>
        <taxon>Branchiopoda</taxon>
        <taxon>Diplostraca</taxon>
        <taxon>Cladocera</taxon>
        <taxon>Anomopoda</taxon>
        <taxon>Daphniidae</taxon>
        <taxon>Daphnia</taxon>
    </lineage>
</organism>
<keyword evidence="3" id="KW-1185">Reference proteome</keyword>
<evidence type="ECO:0000313" key="3">
    <source>
        <dbReference type="Proteomes" id="UP000000305"/>
    </source>
</evidence>
<dbReference type="HOGENOM" id="CLU_763453_0_0_1"/>
<keyword evidence="1" id="KW-0472">Membrane</keyword>
<dbReference type="PANTHER" id="PTHR23263:SF124">
    <property type="entry name" value="SMALL PROLINE-RICH PROTEIN 3"/>
    <property type="match status" value="1"/>
</dbReference>
<feature type="transmembrane region" description="Helical" evidence="1">
    <location>
        <begin position="149"/>
        <end position="173"/>
    </location>
</feature>
<dbReference type="PANTHER" id="PTHR23263">
    <property type="entry name" value="SMALL PROLINE-RICH PROTEIN"/>
    <property type="match status" value="1"/>
</dbReference>
<dbReference type="InParanoid" id="E9GAQ0"/>
<sequence>MTLPIPIPSNVNLQKEKAVCMAFTLGSHGEHYLTGFVMLLNVVSLLAESTTGVPWVWRIQICYAAVFLHQHTQRPVTTPTCNYYTENAEYYKNTQGLYYTEEPKHYSAPSYNRGFCLLHYTNASECYMIIYFALNYYTGAPSDHWCTDVSWLFVDVLLLNLVSLMHMTVVVMFPEYGGFISQRYPCYYTGTSNYYTEKAECYTRTYATPVYYTEELKHYSAPSYNTGSCFPTATLKLRSTTPLKENQFAFMEWYTTLLPYYLTRSTHATPTYYTDARKYYISKATRIIYTNVYAVMSYYEEVSLYPNLHQQNL</sequence>
<name>E9GAQ0_DAPPU</name>
<keyword evidence="1" id="KW-0812">Transmembrane</keyword>
<reference evidence="2 3" key="1">
    <citation type="journal article" date="2011" name="Science">
        <title>The ecoresponsive genome of Daphnia pulex.</title>
        <authorList>
            <person name="Colbourne J.K."/>
            <person name="Pfrender M.E."/>
            <person name="Gilbert D."/>
            <person name="Thomas W.K."/>
            <person name="Tucker A."/>
            <person name="Oakley T.H."/>
            <person name="Tokishita S."/>
            <person name="Aerts A."/>
            <person name="Arnold G.J."/>
            <person name="Basu M.K."/>
            <person name="Bauer D.J."/>
            <person name="Caceres C.E."/>
            <person name="Carmel L."/>
            <person name="Casola C."/>
            <person name="Choi J.H."/>
            <person name="Detter J.C."/>
            <person name="Dong Q."/>
            <person name="Dusheyko S."/>
            <person name="Eads B.D."/>
            <person name="Frohlich T."/>
            <person name="Geiler-Samerotte K.A."/>
            <person name="Gerlach D."/>
            <person name="Hatcher P."/>
            <person name="Jogdeo S."/>
            <person name="Krijgsveld J."/>
            <person name="Kriventseva E.V."/>
            <person name="Kultz D."/>
            <person name="Laforsch C."/>
            <person name="Lindquist E."/>
            <person name="Lopez J."/>
            <person name="Manak J.R."/>
            <person name="Muller J."/>
            <person name="Pangilinan J."/>
            <person name="Patwardhan R.P."/>
            <person name="Pitluck S."/>
            <person name="Pritham E.J."/>
            <person name="Rechtsteiner A."/>
            <person name="Rho M."/>
            <person name="Rogozin I.B."/>
            <person name="Sakarya O."/>
            <person name="Salamov A."/>
            <person name="Schaack S."/>
            <person name="Shapiro H."/>
            <person name="Shiga Y."/>
            <person name="Skalitzky C."/>
            <person name="Smith Z."/>
            <person name="Souvorov A."/>
            <person name="Sung W."/>
            <person name="Tang Z."/>
            <person name="Tsuchiya D."/>
            <person name="Tu H."/>
            <person name="Vos H."/>
            <person name="Wang M."/>
            <person name="Wolf Y.I."/>
            <person name="Yamagata H."/>
            <person name="Yamada T."/>
            <person name="Ye Y."/>
            <person name="Shaw J.R."/>
            <person name="Andrews J."/>
            <person name="Crease T.J."/>
            <person name="Tang H."/>
            <person name="Lucas S.M."/>
            <person name="Robertson H.M."/>
            <person name="Bork P."/>
            <person name="Koonin E.V."/>
            <person name="Zdobnov E.M."/>
            <person name="Grigoriev I.V."/>
            <person name="Lynch M."/>
            <person name="Boore J.L."/>
        </authorList>
    </citation>
    <scope>NUCLEOTIDE SEQUENCE [LARGE SCALE GENOMIC DNA]</scope>
</reference>
<evidence type="ECO:0000256" key="1">
    <source>
        <dbReference type="SAM" id="Phobius"/>
    </source>
</evidence>
<proteinExistence type="predicted"/>
<protein>
    <submittedName>
        <fullName evidence="2">Uncharacterized protein</fullName>
    </submittedName>
</protein>
<evidence type="ECO:0000313" key="2">
    <source>
        <dbReference type="EMBL" id="EFX83503.1"/>
    </source>
</evidence>
<dbReference type="Proteomes" id="UP000000305">
    <property type="component" value="Unassembled WGS sequence"/>
</dbReference>
<accession>E9GAQ0</accession>
<dbReference type="AlphaFoldDB" id="E9GAQ0"/>
<gene>
    <name evidence="2" type="ORF">DAPPUDRAFT_240027</name>
</gene>
<feature type="transmembrane region" description="Helical" evidence="1">
    <location>
        <begin position="117"/>
        <end position="137"/>
    </location>
</feature>
<dbReference type="KEGG" id="dpx:DAPPUDRAFT_240027"/>
<keyword evidence="1" id="KW-1133">Transmembrane helix</keyword>
<dbReference type="PhylomeDB" id="E9GAQ0"/>